<dbReference type="Pfam" id="PF01557">
    <property type="entry name" value="FAA_hydrolase"/>
    <property type="match status" value="1"/>
</dbReference>
<dbReference type="RefSeq" id="WP_194501937.1">
    <property type="nucleotide sequence ID" value="NZ_JADIVZ010000001.1"/>
</dbReference>
<dbReference type="PANTHER" id="PTHR43211:SF1">
    <property type="entry name" value="BLL6422 PROTEIN"/>
    <property type="match status" value="1"/>
</dbReference>
<name>A0A930UYU1_9ACTN</name>
<organism evidence="2 3">
    <name type="scientific">Nocardioides acrostichi</name>
    <dbReference type="NCBI Taxonomy" id="2784339"/>
    <lineage>
        <taxon>Bacteria</taxon>
        <taxon>Bacillati</taxon>
        <taxon>Actinomycetota</taxon>
        <taxon>Actinomycetes</taxon>
        <taxon>Propionibacteriales</taxon>
        <taxon>Nocardioidaceae</taxon>
        <taxon>Nocardioides</taxon>
    </lineage>
</organism>
<dbReference type="SUPFAM" id="SSF56529">
    <property type="entry name" value="FAH"/>
    <property type="match status" value="1"/>
</dbReference>
<accession>A0A930UYU1</accession>
<proteinExistence type="predicted"/>
<dbReference type="InterPro" id="IPR036663">
    <property type="entry name" value="Fumarylacetoacetase_C_sf"/>
</dbReference>
<gene>
    <name evidence="2" type="ORF">ISG29_03585</name>
</gene>
<dbReference type="Proteomes" id="UP000656804">
    <property type="component" value="Unassembled WGS sequence"/>
</dbReference>
<evidence type="ECO:0000259" key="1">
    <source>
        <dbReference type="Pfam" id="PF01557"/>
    </source>
</evidence>
<evidence type="ECO:0000313" key="3">
    <source>
        <dbReference type="Proteomes" id="UP000656804"/>
    </source>
</evidence>
<dbReference type="InterPro" id="IPR011234">
    <property type="entry name" value="Fumarylacetoacetase-like_C"/>
</dbReference>
<dbReference type="GO" id="GO:0016787">
    <property type="term" value="F:hydrolase activity"/>
    <property type="evidence" value="ECO:0007669"/>
    <property type="project" value="UniProtKB-KW"/>
</dbReference>
<dbReference type="Gene3D" id="3.90.850.10">
    <property type="entry name" value="Fumarylacetoacetase-like, C-terminal domain"/>
    <property type="match status" value="1"/>
</dbReference>
<comment type="caution">
    <text evidence="2">The sequence shown here is derived from an EMBL/GenBank/DDBJ whole genome shotgun (WGS) entry which is preliminary data.</text>
</comment>
<reference evidence="2" key="1">
    <citation type="submission" date="2020-11" db="EMBL/GenBank/DDBJ databases">
        <title>Nocardioides sp. CBS4Y-1, whole genome shotgun sequence.</title>
        <authorList>
            <person name="Tuo L."/>
        </authorList>
    </citation>
    <scope>NUCLEOTIDE SEQUENCE</scope>
    <source>
        <strain evidence="2">CBS4Y-1</strain>
    </source>
</reference>
<protein>
    <submittedName>
        <fullName evidence="2">Fumarylacetoacetate hydrolase family protein</fullName>
    </submittedName>
</protein>
<dbReference type="AlphaFoldDB" id="A0A930UYU1"/>
<dbReference type="PANTHER" id="PTHR43211">
    <property type="entry name" value="FUMARYLACETOACETATE HYDROLASE"/>
    <property type="match status" value="1"/>
</dbReference>
<sequence>MRWVRYSTPGDERPRLGIVVGDTIRGGLHGELVDLLAATEIDAAGHRLADEPAEQVAVAEASLLTPLPAPPSIRDFMVFEQHVEGMAMLAGAEPPVPDVWYDQPLYYFSNPTSVIGAFDEVAVPPGCTAFDFELEIAAVVGTSAANPDLADLTIDEARDAVAGYVLMNDWTARDLQGREMQGPLGPCKGKDSAITLGPWFVTADELPGLVDGITDVTLSVDINGERFGTARLDAMAWSFAEMASYASRGTRLRPGDVLGSGTCGDGCLAEHWGRHGRGSVAPLKPGDVVSLGAGPLGETSNVVVEGAPVRQRLARRVRT</sequence>
<evidence type="ECO:0000313" key="2">
    <source>
        <dbReference type="EMBL" id="MBF4160756.1"/>
    </source>
</evidence>
<feature type="domain" description="Fumarylacetoacetase-like C-terminal" evidence="1">
    <location>
        <begin position="76"/>
        <end position="304"/>
    </location>
</feature>
<dbReference type="EMBL" id="JADIVZ010000001">
    <property type="protein sequence ID" value="MBF4160756.1"/>
    <property type="molecule type" value="Genomic_DNA"/>
</dbReference>
<keyword evidence="2" id="KW-0378">Hydrolase</keyword>
<keyword evidence="3" id="KW-1185">Reference proteome</keyword>